<reference evidence="2 3" key="1">
    <citation type="submission" date="2017-10" db="EMBL/GenBank/DDBJ databases">
        <title>Development of genomic resources for the powdery mildew, Erysiphe pulchra.</title>
        <authorList>
            <person name="Wadl P.A."/>
            <person name="Mack B.M."/>
            <person name="Moore G."/>
            <person name="Beltz S.B."/>
        </authorList>
    </citation>
    <scope>NUCLEOTIDE SEQUENCE [LARGE SCALE GENOMIC DNA]</scope>
    <source>
        <strain evidence="2">Cflorida</strain>
    </source>
</reference>
<comment type="caution">
    <text evidence="2">The sequence shown here is derived from an EMBL/GenBank/DDBJ whole genome shotgun (WGS) entry which is preliminary data.</text>
</comment>
<protein>
    <submittedName>
        <fullName evidence="2">Uncharacterized protein</fullName>
    </submittedName>
</protein>
<dbReference type="EMBL" id="PEDP01000314">
    <property type="protein sequence ID" value="POS86517.1"/>
    <property type="molecule type" value="Genomic_DNA"/>
</dbReference>
<gene>
    <name evidence="2" type="ORF">EPUL_000549</name>
</gene>
<proteinExistence type="predicted"/>
<accession>A0A2S4PWY1</accession>
<keyword evidence="3" id="KW-1185">Reference proteome</keyword>
<dbReference type="OrthoDB" id="5409477at2759"/>
<evidence type="ECO:0000313" key="3">
    <source>
        <dbReference type="Proteomes" id="UP000237438"/>
    </source>
</evidence>
<dbReference type="AlphaFoldDB" id="A0A2S4PWY1"/>
<sequence>MEPKNRPLIDPDCAICGAPGLDLCMCEGLELEAAVNRAEELMLTSCLDQIREWVKIRARNFILVYYDRLAYQHEREYSERINEIEHCPAHYYNSREYFEELDREEARLKHYINEAWKASVQRYPEVLRYFYSLVDISRPNDSDVCVTSPPIYPDDVMRPSIPMNARTREGENAFRSRSEIDRQEEQEYRARSRRRPSERYSDQEREETIPRSERIKDTRGDYRSSYYSRSKKYGMERD</sequence>
<evidence type="ECO:0000256" key="1">
    <source>
        <dbReference type="SAM" id="MobiDB-lite"/>
    </source>
</evidence>
<organism evidence="2 3">
    <name type="scientific">Erysiphe pulchra</name>
    <dbReference type="NCBI Taxonomy" id="225359"/>
    <lineage>
        <taxon>Eukaryota</taxon>
        <taxon>Fungi</taxon>
        <taxon>Dikarya</taxon>
        <taxon>Ascomycota</taxon>
        <taxon>Pezizomycotina</taxon>
        <taxon>Leotiomycetes</taxon>
        <taxon>Erysiphales</taxon>
        <taxon>Erysiphaceae</taxon>
        <taxon>Erysiphe</taxon>
    </lineage>
</organism>
<name>A0A2S4PWY1_9PEZI</name>
<feature type="compositionally biased region" description="Basic and acidic residues" evidence="1">
    <location>
        <begin position="166"/>
        <end position="222"/>
    </location>
</feature>
<dbReference type="Proteomes" id="UP000237438">
    <property type="component" value="Unassembled WGS sequence"/>
</dbReference>
<feature type="region of interest" description="Disordered" evidence="1">
    <location>
        <begin position="158"/>
        <end position="238"/>
    </location>
</feature>
<evidence type="ECO:0000313" key="2">
    <source>
        <dbReference type="EMBL" id="POS86517.1"/>
    </source>
</evidence>